<dbReference type="GO" id="GO:0016740">
    <property type="term" value="F:transferase activity"/>
    <property type="evidence" value="ECO:0007669"/>
    <property type="project" value="UniProtKB-KW"/>
</dbReference>
<geneLocation type="plasmid" evidence="2">
    <name>pp97_d</name>
</geneLocation>
<accession>A0A1L3IBA2</accession>
<dbReference type="EMBL" id="CP016368">
    <property type="protein sequence ID" value="APG49351.1"/>
    <property type="molecule type" value="Genomic_DNA"/>
</dbReference>
<reference evidence="2" key="1">
    <citation type="submission" date="2016-07" db="EMBL/GenBank/DDBJ databases">
        <title>Phaeobacter portensis sp. nov., a tropodithietic acid producing bacterium isolated from a German harbor.</title>
        <authorList>
            <person name="Freese H.M."/>
            <person name="Bunk B."/>
            <person name="Breider S."/>
            <person name="Brinkhoff T."/>
        </authorList>
    </citation>
    <scope>NUCLEOTIDE SEQUENCE [LARGE SCALE GENOMIC DNA]</scope>
    <source>
        <strain evidence="2">P97</strain>
        <plasmid evidence="2">pp97_d</plasmid>
    </source>
</reference>
<sequence>MTRRLWLHIGSHKTGSTSLQTALRQGQSDKTLGRWSYLHARPRVDFNPLVRCHGMGAGMHTELRWPFLERRMADADHRGHGDCILSSEMLFWLMDVADLEALRQQLLTHFDEINVVAYLRRQDALALSHRKQVVMGRAAYQFYGAQIRGLPEFQPHMMRYFDYATKLARWEQVFGAGNVTVRRFQRGDLVGGDTVLDFYHLVGLTPPPELPQENAAWSRSQLLAGLWLRQRGYPRQSFAEAVQELPDDGRLMPARDDAAAFLARFEAINRALAARYDPQGPEMFFDCDLSRYPEAGNGEGLEGDAVVTPEVLAGLEARAQAERAARELPLDALNPEDRIDGA</sequence>
<dbReference type="OrthoDB" id="7596739at2"/>
<keyword evidence="1" id="KW-0808">Transferase</keyword>
<name>A0A1L3IBA2_9RHOB</name>
<gene>
    <name evidence="1" type="ORF">PhaeoP97_04001</name>
</gene>
<keyword evidence="1" id="KW-0614">Plasmid</keyword>
<proteinExistence type="predicted"/>
<organism evidence="1 2">
    <name type="scientific">Phaeobacter porticola</name>
    <dbReference type="NCBI Taxonomy" id="1844006"/>
    <lineage>
        <taxon>Bacteria</taxon>
        <taxon>Pseudomonadati</taxon>
        <taxon>Pseudomonadota</taxon>
        <taxon>Alphaproteobacteria</taxon>
        <taxon>Rhodobacterales</taxon>
        <taxon>Roseobacteraceae</taxon>
        <taxon>Phaeobacter</taxon>
    </lineage>
</organism>
<dbReference type="SUPFAM" id="SSF52540">
    <property type="entry name" value="P-loop containing nucleoside triphosphate hydrolases"/>
    <property type="match status" value="1"/>
</dbReference>
<dbReference type="RefSeq" id="WP_072506932.1">
    <property type="nucleotide sequence ID" value="NZ_CP016368.1"/>
</dbReference>
<dbReference type="Gene3D" id="3.40.50.300">
    <property type="entry name" value="P-loop containing nucleotide triphosphate hydrolases"/>
    <property type="match status" value="1"/>
</dbReference>
<evidence type="ECO:0000313" key="1">
    <source>
        <dbReference type="EMBL" id="APG49351.1"/>
    </source>
</evidence>
<dbReference type="Proteomes" id="UP000183859">
    <property type="component" value="Plasmid pP97_d"/>
</dbReference>
<dbReference type="KEGG" id="php:PhaeoP97_04001"/>
<dbReference type="AlphaFoldDB" id="A0A1L3IBA2"/>
<dbReference type="InterPro" id="IPR027417">
    <property type="entry name" value="P-loop_NTPase"/>
</dbReference>
<keyword evidence="2" id="KW-1185">Reference proteome</keyword>
<evidence type="ECO:0000313" key="2">
    <source>
        <dbReference type="Proteomes" id="UP000183859"/>
    </source>
</evidence>
<protein>
    <submittedName>
        <fullName evidence="1">Glycosyl transferase domain-containing protein</fullName>
    </submittedName>
</protein>